<dbReference type="GO" id="GO:0042407">
    <property type="term" value="P:cristae formation"/>
    <property type="evidence" value="ECO:0007669"/>
    <property type="project" value="InterPro"/>
</dbReference>
<feature type="non-terminal residue" evidence="13">
    <location>
        <position position="1"/>
    </location>
</feature>
<accession>A0AAD2H1I8</accession>
<evidence type="ECO:0000313" key="13">
    <source>
        <dbReference type="EMBL" id="CAK5267718.1"/>
    </source>
</evidence>
<feature type="region of interest" description="Disordered" evidence="12">
    <location>
        <begin position="1"/>
        <end position="21"/>
    </location>
</feature>
<gene>
    <name evidence="13" type="ORF">MYCIT1_LOCUS10463</name>
</gene>
<dbReference type="Proteomes" id="UP001295794">
    <property type="component" value="Unassembled WGS sequence"/>
</dbReference>
<dbReference type="Pfam" id="PF17050">
    <property type="entry name" value="AIM5"/>
    <property type="match status" value="1"/>
</dbReference>
<evidence type="ECO:0000256" key="6">
    <source>
        <dbReference type="ARBA" id="ARBA00022989"/>
    </source>
</evidence>
<keyword evidence="7 11" id="KW-0496">Mitochondrion</keyword>
<evidence type="ECO:0000256" key="12">
    <source>
        <dbReference type="SAM" id="MobiDB-lite"/>
    </source>
</evidence>
<feature type="transmembrane region" description="Helical" evidence="11">
    <location>
        <begin position="26"/>
        <end position="48"/>
    </location>
</feature>
<sequence>VGARVDRSIGGSTTQPRPSSFPFPPVTMASLLGPISGALVAGGFYYGYSNLMHNRTESLKTELHTLSVRLVDHPALVMAPPSAAARVTPPSFAATLKARWNDEVAGLAQNLRGLDGQVGAWGRRVVYGDQHTSK</sequence>
<evidence type="ECO:0000256" key="5">
    <source>
        <dbReference type="ARBA" id="ARBA00022692"/>
    </source>
</evidence>
<dbReference type="EMBL" id="CAVNYO010000131">
    <property type="protein sequence ID" value="CAK5267718.1"/>
    <property type="molecule type" value="Genomic_DNA"/>
</dbReference>
<dbReference type="GO" id="GO:0044284">
    <property type="term" value="C:mitochondrial crista junction"/>
    <property type="evidence" value="ECO:0007669"/>
    <property type="project" value="InterPro"/>
</dbReference>
<evidence type="ECO:0000256" key="8">
    <source>
        <dbReference type="ARBA" id="ARBA00023136"/>
    </source>
</evidence>
<comment type="caution">
    <text evidence="13">The sequence shown here is derived from an EMBL/GenBank/DDBJ whole genome shotgun (WGS) entry which is preliminary data.</text>
</comment>
<evidence type="ECO:0000256" key="11">
    <source>
        <dbReference type="RuleBase" id="RU363010"/>
    </source>
</evidence>
<name>A0AAD2H1I8_9AGAR</name>
<comment type="subcellular location">
    <subcellularLocation>
        <location evidence="2">Membrane</location>
    </subcellularLocation>
    <subcellularLocation>
        <location evidence="11">Mitochondrion inner membrane</location>
        <topology evidence="11">Single-pass membrane protein</topology>
    </subcellularLocation>
</comment>
<protein>
    <recommendedName>
        <fullName evidence="4 11">MICOS complex subunit MIC12</fullName>
    </recommendedName>
    <alternativeName>
        <fullName evidence="10 11">Altered inheritance of mitochondria protein 5, mitochondrial</fullName>
    </alternativeName>
    <alternativeName>
        <fullName evidence="9 11">Found in mitochondrial proteome protein 51</fullName>
    </alternativeName>
</protein>
<evidence type="ECO:0000256" key="7">
    <source>
        <dbReference type="ARBA" id="ARBA00023128"/>
    </source>
</evidence>
<comment type="function">
    <text evidence="1 11">Component of the MICOS complex, a large protein complex of the mitochondrial inner membrane that plays crucial roles in the maintenance of crista junctions, inner membrane architecture, and formation of contact sites to the outer membrane.</text>
</comment>
<evidence type="ECO:0000256" key="9">
    <source>
        <dbReference type="ARBA" id="ARBA00032159"/>
    </source>
</evidence>
<organism evidence="13 14">
    <name type="scientific">Mycena citricolor</name>
    <dbReference type="NCBI Taxonomy" id="2018698"/>
    <lineage>
        <taxon>Eukaryota</taxon>
        <taxon>Fungi</taxon>
        <taxon>Dikarya</taxon>
        <taxon>Basidiomycota</taxon>
        <taxon>Agaricomycotina</taxon>
        <taxon>Agaricomycetes</taxon>
        <taxon>Agaricomycetidae</taxon>
        <taxon>Agaricales</taxon>
        <taxon>Marasmiineae</taxon>
        <taxon>Mycenaceae</taxon>
        <taxon>Mycena</taxon>
    </lineage>
</organism>
<evidence type="ECO:0000256" key="10">
    <source>
        <dbReference type="ARBA" id="ARBA00032985"/>
    </source>
</evidence>
<evidence type="ECO:0000256" key="1">
    <source>
        <dbReference type="ARBA" id="ARBA00002689"/>
    </source>
</evidence>
<keyword evidence="5 11" id="KW-0812">Transmembrane</keyword>
<evidence type="ECO:0000313" key="14">
    <source>
        <dbReference type="Proteomes" id="UP001295794"/>
    </source>
</evidence>
<keyword evidence="14" id="KW-1185">Reference proteome</keyword>
<evidence type="ECO:0000256" key="3">
    <source>
        <dbReference type="ARBA" id="ARBA00009188"/>
    </source>
</evidence>
<evidence type="ECO:0000256" key="4">
    <source>
        <dbReference type="ARBA" id="ARBA00018170"/>
    </source>
</evidence>
<evidence type="ECO:0000256" key="2">
    <source>
        <dbReference type="ARBA" id="ARBA00004370"/>
    </source>
</evidence>
<keyword evidence="6 11" id="KW-1133">Transmembrane helix</keyword>
<dbReference type="AlphaFoldDB" id="A0AAD2H1I8"/>
<comment type="subunit">
    <text evidence="11">Component of the mitochondrial contact site and cristae organizing system (MICOS) complex.</text>
</comment>
<reference evidence="13" key="1">
    <citation type="submission" date="2023-11" db="EMBL/GenBank/DDBJ databases">
        <authorList>
            <person name="De Vega J J."/>
            <person name="De Vega J J."/>
        </authorList>
    </citation>
    <scope>NUCLEOTIDE SEQUENCE</scope>
</reference>
<dbReference type="InterPro" id="IPR031463">
    <property type="entry name" value="Mic12"/>
</dbReference>
<keyword evidence="11" id="KW-0999">Mitochondrion inner membrane</keyword>
<dbReference type="GO" id="GO:0061617">
    <property type="term" value="C:MICOS complex"/>
    <property type="evidence" value="ECO:0007669"/>
    <property type="project" value="UniProtKB-UniRule"/>
</dbReference>
<keyword evidence="8 11" id="KW-0472">Membrane</keyword>
<comment type="similarity">
    <text evidence="3 11">Belongs to the MICOS complex subunit Mic12 family.</text>
</comment>
<proteinExistence type="inferred from homology"/>